<comment type="subcellular location">
    <subcellularLocation>
        <location evidence="1">Membrane</location>
    </subcellularLocation>
</comment>
<dbReference type="GO" id="GO:0016491">
    <property type="term" value="F:oxidoreductase activity"/>
    <property type="evidence" value="ECO:0007669"/>
    <property type="project" value="InterPro"/>
</dbReference>
<dbReference type="InterPro" id="IPR050307">
    <property type="entry name" value="Sterol_Desaturase_Related"/>
</dbReference>
<feature type="domain" description="Fatty acid hydroxylase" evidence="6">
    <location>
        <begin position="131"/>
        <end position="263"/>
    </location>
</feature>
<keyword evidence="8" id="KW-1185">Reference proteome</keyword>
<evidence type="ECO:0000256" key="2">
    <source>
        <dbReference type="ARBA" id="ARBA00022692"/>
    </source>
</evidence>
<reference evidence="7" key="2">
    <citation type="submission" date="2025-09" db="UniProtKB">
        <authorList>
            <consortium name="Ensembl"/>
        </authorList>
    </citation>
    <scope>IDENTIFICATION</scope>
</reference>
<name>A0A8C5MDE3_9ANUR</name>
<dbReference type="GO" id="GO:0008610">
    <property type="term" value="P:lipid biosynthetic process"/>
    <property type="evidence" value="ECO:0007669"/>
    <property type="project" value="InterPro"/>
</dbReference>
<dbReference type="GeneTree" id="ENSGT00940000163793"/>
<keyword evidence="3 5" id="KW-1133">Transmembrane helix</keyword>
<organism evidence="7 8">
    <name type="scientific">Leptobrachium leishanense</name>
    <name type="common">Leishan spiny toad</name>
    <dbReference type="NCBI Taxonomy" id="445787"/>
    <lineage>
        <taxon>Eukaryota</taxon>
        <taxon>Metazoa</taxon>
        <taxon>Chordata</taxon>
        <taxon>Craniata</taxon>
        <taxon>Vertebrata</taxon>
        <taxon>Euteleostomi</taxon>
        <taxon>Amphibia</taxon>
        <taxon>Batrachia</taxon>
        <taxon>Anura</taxon>
        <taxon>Pelobatoidea</taxon>
        <taxon>Megophryidae</taxon>
        <taxon>Leptobrachium</taxon>
    </lineage>
</organism>
<evidence type="ECO:0000259" key="6">
    <source>
        <dbReference type="Pfam" id="PF04116"/>
    </source>
</evidence>
<feature type="transmembrane region" description="Helical" evidence="5">
    <location>
        <begin position="80"/>
        <end position="102"/>
    </location>
</feature>
<evidence type="ECO:0000256" key="3">
    <source>
        <dbReference type="ARBA" id="ARBA00022989"/>
    </source>
</evidence>
<dbReference type="OrthoDB" id="1658724at2759"/>
<dbReference type="GO" id="GO:0005506">
    <property type="term" value="F:iron ion binding"/>
    <property type="evidence" value="ECO:0007669"/>
    <property type="project" value="InterPro"/>
</dbReference>
<accession>A0A8C5MDE3</accession>
<dbReference type="Proteomes" id="UP000694569">
    <property type="component" value="Unplaced"/>
</dbReference>
<evidence type="ECO:0000256" key="5">
    <source>
        <dbReference type="SAM" id="Phobius"/>
    </source>
</evidence>
<proteinExistence type="predicted"/>
<evidence type="ECO:0000256" key="4">
    <source>
        <dbReference type="ARBA" id="ARBA00023136"/>
    </source>
</evidence>
<evidence type="ECO:0000313" key="8">
    <source>
        <dbReference type="Proteomes" id="UP000694569"/>
    </source>
</evidence>
<feature type="transmembrane region" description="Helical" evidence="5">
    <location>
        <begin position="37"/>
        <end position="60"/>
    </location>
</feature>
<dbReference type="PANTHER" id="PTHR11863">
    <property type="entry name" value="STEROL DESATURASE"/>
    <property type="match status" value="1"/>
</dbReference>
<evidence type="ECO:0000313" key="7">
    <source>
        <dbReference type="Ensembl" id="ENSLLEP00000010343.1"/>
    </source>
</evidence>
<dbReference type="Ensembl" id="ENSLLET00000010746.1">
    <property type="protein sequence ID" value="ENSLLEP00000010343.1"/>
    <property type="gene ID" value="ENSLLEG00000006599.1"/>
</dbReference>
<keyword evidence="4 5" id="KW-0472">Membrane</keyword>
<dbReference type="InterPro" id="IPR006694">
    <property type="entry name" value="Fatty_acid_hydroxylase"/>
</dbReference>
<protein>
    <recommendedName>
        <fullName evidence="6">Fatty acid hydroxylase domain-containing protein</fullName>
    </recommendedName>
</protein>
<reference evidence="7" key="1">
    <citation type="submission" date="2025-08" db="UniProtKB">
        <authorList>
            <consortium name="Ensembl"/>
        </authorList>
    </citation>
    <scope>IDENTIFICATION</scope>
</reference>
<evidence type="ECO:0000256" key="1">
    <source>
        <dbReference type="ARBA" id="ARBA00004370"/>
    </source>
</evidence>
<dbReference type="AlphaFoldDB" id="A0A8C5MDE3"/>
<keyword evidence="2 5" id="KW-0812">Transmembrane</keyword>
<dbReference type="GO" id="GO:0016020">
    <property type="term" value="C:membrane"/>
    <property type="evidence" value="ECO:0007669"/>
    <property type="project" value="UniProtKB-SubCell"/>
</dbReference>
<sequence length="281" mass="32492">CWGLSEMSSSTDSHCLFLQPFWDCLLENVGDLLISPFFPVLLAFSGYVCFSFPFAVVDLLGDRCQFLYQYKIQKKRQPTVMMMCLCFWRAVSNHLVYVFPVVTLSCFFMPPPALPPTAPSVWTLLGEVFSCRLLFDFQYFIWHILHHKNHWLYQKIHAVHHKYSAPFSWSSQNLGGYELMTVGFWSNNNPILLRCHPLTAWVCNLLSIWMSVNDHIGYDFPWSLSHVLPFGLYGGALAHDLHHQKPETNFAPFFGHWDLIFGTSSYRGDCSDDSRNNNVGR</sequence>
<dbReference type="Pfam" id="PF04116">
    <property type="entry name" value="FA_hydroxylase"/>
    <property type="match status" value="1"/>
</dbReference>